<keyword evidence="3" id="KW-1185">Reference proteome</keyword>
<accession>A0AA40K0E0</accession>
<dbReference type="EMBL" id="JAUKUD010000006">
    <property type="protein sequence ID" value="KAK0741226.1"/>
    <property type="molecule type" value="Genomic_DNA"/>
</dbReference>
<name>A0AA40K0E0_9PEZI</name>
<evidence type="ECO:0000313" key="3">
    <source>
        <dbReference type="Proteomes" id="UP001172155"/>
    </source>
</evidence>
<dbReference type="InterPro" id="IPR037652">
    <property type="entry name" value="Mim2"/>
</dbReference>
<comment type="caution">
    <text evidence="2">The sequence shown here is derived from an EMBL/GenBank/DDBJ whole genome shotgun (WGS) entry which is preliminary data.</text>
</comment>
<dbReference type="PANTHER" id="PTHR28230:SF1">
    <property type="entry name" value="MITOCHONDRIAL IMPORT PROTEIN 2"/>
    <property type="match status" value="1"/>
</dbReference>
<feature type="region of interest" description="Disordered" evidence="1">
    <location>
        <begin position="1"/>
        <end position="47"/>
    </location>
</feature>
<gene>
    <name evidence="2" type="ORF">B0T18DRAFT_331301</name>
</gene>
<dbReference type="GO" id="GO:0045040">
    <property type="term" value="P:protein insertion into mitochondrial outer membrane"/>
    <property type="evidence" value="ECO:0007669"/>
    <property type="project" value="InterPro"/>
</dbReference>
<dbReference type="GO" id="GO:0005741">
    <property type="term" value="C:mitochondrial outer membrane"/>
    <property type="evidence" value="ECO:0007669"/>
    <property type="project" value="TreeGrafter"/>
</dbReference>
<organism evidence="2 3">
    <name type="scientific">Schizothecium vesticola</name>
    <dbReference type="NCBI Taxonomy" id="314040"/>
    <lineage>
        <taxon>Eukaryota</taxon>
        <taxon>Fungi</taxon>
        <taxon>Dikarya</taxon>
        <taxon>Ascomycota</taxon>
        <taxon>Pezizomycotina</taxon>
        <taxon>Sordariomycetes</taxon>
        <taxon>Sordariomycetidae</taxon>
        <taxon>Sordariales</taxon>
        <taxon>Schizotheciaceae</taxon>
        <taxon>Schizothecium</taxon>
    </lineage>
</organism>
<dbReference type="PANTHER" id="PTHR28230">
    <property type="entry name" value="CHROMOSOME 1, WHOLE GENOME SHOTGUN SEQUENCE"/>
    <property type="match status" value="1"/>
</dbReference>
<sequence>MSQYLGSESFMLSEGAASSENDDVESLPSISSGILDSDDEAESDAQKEWEASLEQLQLMLTMVIVPFAGKYLGRKFAYWSWARYMEWAHDVEIRWTNKTTFNAVGAVEAASSL</sequence>
<dbReference type="Proteomes" id="UP001172155">
    <property type="component" value="Unassembled WGS sequence"/>
</dbReference>
<dbReference type="Pfam" id="PF19117">
    <property type="entry name" value="Mim2"/>
    <property type="match status" value="1"/>
</dbReference>
<evidence type="ECO:0000313" key="2">
    <source>
        <dbReference type="EMBL" id="KAK0741226.1"/>
    </source>
</evidence>
<evidence type="ECO:0000256" key="1">
    <source>
        <dbReference type="SAM" id="MobiDB-lite"/>
    </source>
</evidence>
<reference evidence="2" key="1">
    <citation type="submission" date="2023-06" db="EMBL/GenBank/DDBJ databases">
        <title>Genome-scale phylogeny and comparative genomics of the fungal order Sordariales.</title>
        <authorList>
            <consortium name="Lawrence Berkeley National Laboratory"/>
            <person name="Hensen N."/>
            <person name="Bonometti L."/>
            <person name="Westerberg I."/>
            <person name="Brannstrom I.O."/>
            <person name="Guillou S."/>
            <person name="Cros-Aarteil S."/>
            <person name="Calhoun S."/>
            <person name="Haridas S."/>
            <person name="Kuo A."/>
            <person name="Mondo S."/>
            <person name="Pangilinan J."/>
            <person name="Riley R."/>
            <person name="LaButti K."/>
            <person name="Andreopoulos B."/>
            <person name="Lipzen A."/>
            <person name="Chen C."/>
            <person name="Yanf M."/>
            <person name="Daum C."/>
            <person name="Ng V."/>
            <person name="Clum A."/>
            <person name="Steindorff A."/>
            <person name="Ohm R."/>
            <person name="Martin F."/>
            <person name="Silar P."/>
            <person name="Natvig D."/>
            <person name="Lalanne C."/>
            <person name="Gautier V."/>
            <person name="Ament-velasquez S.L."/>
            <person name="Kruys A."/>
            <person name="Hutchinson M.I."/>
            <person name="Powell A.J."/>
            <person name="Barry K."/>
            <person name="Miller A.N."/>
            <person name="Grigoriev I.V."/>
            <person name="Debuchy R."/>
            <person name="Gladieux P."/>
            <person name="Thoren M.H."/>
            <person name="Johannesson H."/>
        </authorList>
    </citation>
    <scope>NUCLEOTIDE SEQUENCE</scope>
    <source>
        <strain evidence="2">SMH3187-1</strain>
    </source>
</reference>
<proteinExistence type="predicted"/>
<dbReference type="GO" id="GO:0070096">
    <property type="term" value="P:mitochondrial outer membrane translocase complex assembly"/>
    <property type="evidence" value="ECO:0007669"/>
    <property type="project" value="InterPro"/>
</dbReference>
<protein>
    <submittedName>
        <fullName evidence="2">Uncharacterized protein</fullName>
    </submittedName>
</protein>
<dbReference type="AlphaFoldDB" id="A0AA40K0E0"/>